<dbReference type="PANTHER" id="PTHR35345:SF1">
    <property type="entry name" value="TELOMERE REPEATS-BINDING BOUQUET FORMATION PROTEIN 2"/>
    <property type="match status" value="1"/>
</dbReference>
<dbReference type="PANTHER" id="PTHR35345">
    <property type="entry name" value="TELOMERE REPEATS-BINDING BOUQUET FORMATION PROTEIN 2"/>
    <property type="match status" value="1"/>
</dbReference>
<sequence>MFRGHRAWFSQSVSPRPRELWAAGGGVLAHWWDADYLFSSDAAHPDTRRIHESLDYLEGRATVFHSRCLSAWASTSTGAKPLVALGHFVLPPACLQEEIRRKIGSFIWEQADDSLADQPDENLTDEPEATRKGWEEEAEDILDLAESEEETGSRAPAQGEFPYRALQEYPMTNMVTGYASARDMKKYVGELRDFIPGTSGYAAYWIQNEINIYSDVKTKMKRKF</sequence>
<dbReference type="EMBL" id="VWPR01001003">
    <property type="protein sequence ID" value="NXE25983.1"/>
    <property type="molecule type" value="Genomic_DNA"/>
</dbReference>
<proteinExistence type="predicted"/>
<feature type="non-terminal residue" evidence="1">
    <location>
        <position position="224"/>
    </location>
</feature>
<organism evidence="1 2">
    <name type="scientific">Ardeotis kori</name>
    <dbReference type="NCBI Taxonomy" id="89386"/>
    <lineage>
        <taxon>Eukaryota</taxon>
        <taxon>Metazoa</taxon>
        <taxon>Chordata</taxon>
        <taxon>Craniata</taxon>
        <taxon>Vertebrata</taxon>
        <taxon>Euteleostomi</taxon>
        <taxon>Archelosauria</taxon>
        <taxon>Archosauria</taxon>
        <taxon>Dinosauria</taxon>
        <taxon>Saurischia</taxon>
        <taxon>Theropoda</taxon>
        <taxon>Coelurosauria</taxon>
        <taxon>Aves</taxon>
        <taxon>Neognathae</taxon>
        <taxon>Neoaves</taxon>
        <taxon>Otidimorphae</taxon>
        <taxon>Otidiformes</taxon>
        <taxon>Otididae</taxon>
        <taxon>Ardeotis</taxon>
    </lineage>
</organism>
<comment type="caution">
    <text evidence="1">The sequence shown here is derived from an EMBL/GenBank/DDBJ whole genome shotgun (WGS) entry which is preliminary data.</text>
</comment>
<dbReference type="GO" id="GO:0070197">
    <property type="term" value="P:meiotic attachment of telomere to nuclear envelope"/>
    <property type="evidence" value="ECO:0007669"/>
    <property type="project" value="TreeGrafter"/>
</dbReference>
<dbReference type="InterPro" id="IPR028065">
    <property type="entry name" value="TERB2"/>
</dbReference>
<evidence type="ECO:0000313" key="2">
    <source>
        <dbReference type="Proteomes" id="UP000560386"/>
    </source>
</evidence>
<dbReference type="GO" id="GO:0007129">
    <property type="term" value="P:homologous chromosome pairing at meiosis"/>
    <property type="evidence" value="ECO:0007669"/>
    <property type="project" value="TreeGrafter"/>
</dbReference>
<protein>
    <submittedName>
        <fullName evidence="1">TERB2 protein</fullName>
    </submittedName>
</protein>
<dbReference type="AlphaFoldDB" id="A0A7K8LC22"/>
<reference evidence="1 2" key="1">
    <citation type="submission" date="2019-09" db="EMBL/GenBank/DDBJ databases">
        <title>Bird 10,000 Genomes (B10K) Project - Family phase.</title>
        <authorList>
            <person name="Zhang G."/>
        </authorList>
    </citation>
    <scope>NUCLEOTIDE SEQUENCE [LARGE SCALE GENOMIC DNA]</scope>
    <source>
        <strain evidence="1">B10K-CU-031-01</strain>
        <tissue evidence="1">Muscle</tissue>
    </source>
</reference>
<dbReference type="Proteomes" id="UP000560386">
    <property type="component" value="Unassembled WGS sequence"/>
</dbReference>
<gene>
    <name evidence="1" type="primary">Terb2</name>
    <name evidence="1" type="ORF">ARDKOR_R10901</name>
</gene>
<feature type="non-terminal residue" evidence="1">
    <location>
        <position position="1"/>
    </location>
</feature>
<name>A0A7K8LC22_9AVES</name>
<keyword evidence="2" id="KW-1185">Reference proteome</keyword>
<accession>A0A7K8LC22</accession>
<dbReference type="Pfam" id="PF15101">
    <property type="entry name" value="TERB2"/>
    <property type="match status" value="1"/>
</dbReference>
<evidence type="ECO:0000313" key="1">
    <source>
        <dbReference type="EMBL" id="NXE25983.1"/>
    </source>
</evidence>
<dbReference type="GO" id="GO:0005637">
    <property type="term" value="C:nuclear inner membrane"/>
    <property type="evidence" value="ECO:0007669"/>
    <property type="project" value="TreeGrafter"/>
</dbReference>